<feature type="domain" description="RNA polymerase sigma factor 70 region 4 type 2" evidence="8">
    <location>
        <begin position="121"/>
        <end position="173"/>
    </location>
</feature>
<dbReference type="Proteomes" id="UP000243524">
    <property type="component" value="Unassembled WGS sequence"/>
</dbReference>
<keyword evidence="3" id="KW-0805">Transcription regulation</keyword>
<dbReference type="Pfam" id="PF04542">
    <property type="entry name" value="Sigma70_r2"/>
    <property type="match status" value="1"/>
</dbReference>
<dbReference type="SUPFAM" id="SSF54427">
    <property type="entry name" value="NTF2-like"/>
    <property type="match status" value="1"/>
</dbReference>
<dbReference type="GO" id="GO:0016987">
    <property type="term" value="F:sigma factor activity"/>
    <property type="evidence" value="ECO:0007669"/>
    <property type="project" value="UniProtKB-KW"/>
</dbReference>
<organism evidence="9 10">
    <name type="scientific">Halalkalibacillus sediminis</name>
    <dbReference type="NCBI Taxonomy" id="2018042"/>
    <lineage>
        <taxon>Bacteria</taxon>
        <taxon>Bacillati</taxon>
        <taxon>Bacillota</taxon>
        <taxon>Bacilli</taxon>
        <taxon>Bacillales</taxon>
        <taxon>Bacillaceae</taxon>
        <taxon>Halalkalibacillus</taxon>
    </lineage>
</organism>
<evidence type="ECO:0000259" key="8">
    <source>
        <dbReference type="Pfam" id="PF08281"/>
    </source>
</evidence>
<dbReference type="SUPFAM" id="SSF88659">
    <property type="entry name" value="Sigma3 and sigma4 domains of RNA polymerase sigma factors"/>
    <property type="match status" value="1"/>
</dbReference>
<dbReference type="GO" id="GO:0006352">
    <property type="term" value="P:DNA-templated transcription initiation"/>
    <property type="evidence" value="ECO:0007669"/>
    <property type="project" value="InterPro"/>
</dbReference>
<dbReference type="NCBIfam" id="TIGR02937">
    <property type="entry name" value="sigma70-ECF"/>
    <property type="match status" value="1"/>
</dbReference>
<evidence type="ECO:0000259" key="7">
    <source>
        <dbReference type="Pfam" id="PF04542"/>
    </source>
</evidence>
<dbReference type="PANTHER" id="PTHR43133:SF8">
    <property type="entry name" value="RNA POLYMERASE SIGMA FACTOR HI_1459-RELATED"/>
    <property type="match status" value="1"/>
</dbReference>
<gene>
    <name evidence="9" type="ORF">CEY16_13640</name>
</gene>
<evidence type="ECO:0000256" key="5">
    <source>
        <dbReference type="ARBA" id="ARBA00023125"/>
    </source>
</evidence>
<proteinExistence type="inferred from homology"/>
<keyword evidence="4" id="KW-0731">Sigma factor</keyword>
<evidence type="ECO:0000313" key="9">
    <source>
        <dbReference type="EMBL" id="PKR76852.1"/>
    </source>
</evidence>
<protein>
    <submittedName>
        <fullName evidence="9">RNA polymerase</fullName>
    </submittedName>
</protein>
<dbReference type="InterPro" id="IPR036388">
    <property type="entry name" value="WH-like_DNA-bd_sf"/>
</dbReference>
<evidence type="ECO:0000256" key="2">
    <source>
        <dbReference type="ARBA" id="ARBA00011344"/>
    </source>
</evidence>
<evidence type="ECO:0000256" key="4">
    <source>
        <dbReference type="ARBA" id="ARBA00023082"/>
    </source>
</evidence>
<evidence type="ECO:0000256" key="3">
    <source>
        <dbReference type="ARBA" id="ARBA00023015"/>
    </source>
</evidence>
<dbReference type="InterPro" id="IPR032710">
    <property type="entry name" value="NTF2-like_dom_sf"/>
</dbReference>
<evidence type="ECO:0000256" key="1">
    <source>
        <dbReference type="ARBA" id="ARBA00010641"/>
    </source>
</evidence>
<comment type="similarity">
    <text evidence="1">Belongs to the sigma-70 factor family. ECF subfamily.</text>
</comment>
<dbReference type="GO" id="GO:0003677">
    <property type="term" value="F:DNA binding"/>
    <property type="evidence" value="ECO:0007669"/>
    <property type="project" value="UniProtKB-KW"/>
</dbReference>
<dbReference type="InterPro" id="IPR013249">
    <property type="entry name" value="RNA_pol_sigma70_r4_t2"/>
</dbReference>
<dbReference type="InterPro" id="IPR014284">
    <property type="entry name" value="RNA_pol_sigma-70_dom"/>
</dbReference>
<dbReference type="SUPFAM" id="SSF88946">
    <property type="entry name" value="Sigma2 domain of RNA polymerase sigma factors"/>
    <property type="match status" value="1"/>
</dbReference>
<sequence length="323" mass="37267">MEISTDSLIANTRETQSKFMDFISDFKTDLWKYCRYITGSPWDGEDLFQETLLKAYGKLSQQWHPVQPKAYVFRIATNTWIDQKRRNKELETEFDEAFIPHDINTNIRIDDQVISQLETQRAIQDLTQNLPLKQRVAFLLTEVFSFNAKEAASFLQSTPGAVYASTRRAKEKLNEMNLQESDNRKVIPPSKEEEKILQAYVHALNEGNVEELLGLMHETIHTDATPGFQEYDKEETKSGSLAHGLPSNIVVEQVNLWGRQVMVAYMEENGVQKIHNIQYHYVVDGKVSYSRTFYFCKELMLEAGKELGDPVQTVKGPNINWES</sequence>
<comment type="subunit">
    <text evidence="2">Interacts transiently with the RNA polymerase catalytic core formed by RpoA, RpoB, RpoC and RpoZ (2 alpha, 1 beta, 1 beta' and 1 omega subunit) to form the RNA polymerase holoenzyme that can initiate transcription.</text>
</comment>
<dbReference type="PANTHER" id="PTHR43133">
    <property type="entry name" value="RNA POLYMERASE ECF-TYPE SIGMA FACTO"/>
    <property type="match status" value="1"/>
</dbReference>
<dbReference type="EMBL" id="PJNH01000004">
    <property type="protein sequence ID" value="PKR76852.1"/>
    <property type="molecule type" value="Genomic_DNA"/>
</dbReference>
<dbReference type="RefSeq" id="WP_101332602.1">
    <property type="nucleotide sequence ID" value="NZ_PJNH01000004.1"/>
</dbReference>
<dbReference type="Gene3D" id="3.10.450.50">
    <property type="match status" value="1"/>
</dbReference>
<feature type="domain" description="RNA polymerase sigma-70 region 2" evidence="7">
    <location>
        <begin position="23"/>
        <end position="88"/>
    </location>
</feature>
<keyword evidence="6" id="KW-0804">Transcription</keyword>
<dbReference type="Pfam" id="PF08281">
    <property type="entry name" value="Sigma70_r4_2"/>
    <property type="match status" value="1"/>
</dbReference>
<dbReference type="Gene3D" id="1.10.10.10">
    <property type="entry name" value="Winged helix-like DNA-binding domain superfamily/Winged helix DNA-binding domain"/>
    <property type="match status" value="1"/>
</dbReference>
<dbReference type="AlphaFoldDB" id="A0A2I0QR91"/>
<keyword evidence="10" id="KW-1185">Reference proteome</keyword>
<dbReference type="InterPro" id="IPR013324">
    <property type="entry name" value="RNA_pol_sigma_r3/r4-like"/>
</dbReference>
<dbReference type="InterPro" id="IPR013325">
    <property type="entry name" value="RNA_pol_sigma_r2"/>
</dbReference>
<accession>A0A2I0QR91</accession>
<name>A0A2I0QR91_9BACI</name>
<comment type="caution">
    <text evidence="9">The sequence shown here is derived from an EMBL/GenBank/DDBJ whole genome shotgun (WGS) entry which is preliminary data.</text>
</comment>
<dbReference type="OrthoDB" id="2381154at2"/>
<dbReference type="Gene3D" id="1.10.1740.10">
    <property type="match status" value="1"/>
</dbReference>
<dbReference type="InterPro" id="IPR007627">
    <property type="entry name" value="RNA_pol_sigma70_r2"/>
</dbReference>
<evidence type="ECO:0000256" key="6">
    <source>
        <dbReference type="ARBA" id="ARBA00023163"/>
    </source>
</evidence>
<dbReference type="InterPro" id="IPR039425">
    <property type="entry name" value="RNA_pol_sigma-70-like"/>
</dbReference>
<reference evidence="9 10" key="1">
    <citation type="submission" date="2017-06" db="EMBL/GenBank/DDBJ databases">
        <title>the draft geome sequence of Illustriluteabacillus marina B3227.</title>
        <authorList>
            <person name="He R.-H."/>
            <person name="Du Z.-J."/>
        </authorList>
    </citation>
    <scope>NUCLEOTIDE SEQUENCE [LARGE SCALE GENOMIC DNA]</scope>
    <source>
        <strain evidence="9 10">B3227</strain>
    </source>
</reference>
<evidence type="ECO:0000313" key="10">
    <source>
        <dbReference type="Proteomes" id="UP000243524"/>
    </source>
</evidence>
<keyword evidence="5" id="KW-0238">DNA-binding</keyword>